<name>A0A164LKI5_9CRUS</name>
<keyword evidence="2" id="KW-1185">Reference proteome</keyword>
<sequence>MPDFLPNRRCEQTTKGLWLSVSRSFSGGWPFPVVSCLGLLLHSSLLAIAMTAKAQPFDPPTPHSMLLLLLLNTDSHN</sequence>
<proteinExistence type="predicted"/>
<dbReference type="Proteomes" id="UP000076858">
    <property type="component" value="Unassembled WGS sequence"/>
</dbReference>
<dbReference type="EMBL" id="LRGB01003123">
    <property type="protein sequence ID" value="KZS04199.1"/>
    <property type="molecule type" value="Genomic_DNA"/>
</dbReference>
<evidence type="ECO:0000313" key="1">
    <source>
        <dbReference type="EMBL" id="KZS04199.1"/>
    </source>
</evidence>
<organism evidence="1 2">
    <name type="scientific">Daphnia magna</name>
    <dbReference type="NCBI Taxonomy" id="35525"/>
    <lineage>
        <taxon>Eukaryota</taxon>
        <taxon>Metazoa</taxon>
        <taxon>Ecdysozoa</taxon>
        <taxon>Arthropoda</taxon>
        <taxon>Crustacea</taxon>
        <taxon>Branchiopoda</taxon>
        <taxon>Diplostraca</taxon>
        <taxon>Cladocera</taxon>
        <taxon>Anomopoda</taxon>
        <taxon>Daphniidae</taxon>
        <taxon>Daphnia</taxon>
    </lineage>
</organism>
<accession>A0A164LKI5</accession>
<protein>
    <submittedName>
        <fullName evidence="1">Uncharacterized protein</fullName>
    </submittedName>
</protein>
<dbReference type="AlphaFoldDB" id="A0A164LKI5"/>
<comment type="caution">
    <text evidence="1">The sequence shown here is derived from an EMBL/GenBank/DDBJ whole genome shotgun (WGS) entry which is preliminary data.</text>
</comment>
<gene>
    <name evidence="1" type="ORF">APZ42_032495</name>
</gene>
<evidence type="ECO:0000313" key="2">
    <source>
        <dbReference type="Proteomes" id="UP000076858"/>
    </source>
</evidence>
<reference evidence="1 2" key="1">
    <citation type="submission" date="2016-03" db="EMBL/GenBank/DDBJ databases">
        <title>EvidentialGene: Evidence-directed Construction of Genes on Genomes.</title>
        <authorList>
            <person name="Gilbert D.G."/>
            <person name="Choi J.-H."/>
            <person name="Mockaitis K."/>
            <person name="Colbourne J."/>
            <person name="Pfrender M."/>
        </authorList>
    </citation>
    <scope>NUCLEOTIDE SEQUENCE [LARGE SCALE GENOMIC DNA]</scope>
    <source>
        <strain evidence="1 2">Xinb3</strain>
        <tissue evidence="1">Complete organism</tissue>
    </source>
</reference>